<comment type="caution">
    <text evidence="2">The sequence shown here is derived from an EMBL/GenBank/DDBJ whole genome shotgun (WGS) entry which is preliminary data.</text>
</comment>
<reference evidence="2 3" key="1">
    <citation type="submission" date="2019-08" db="EMBL/GenBank/DDBJ databases">
        <authorList>
            <person name="Peeters C."/>
        </authorList>
    </citation>
    <scope>NUCLEOTIDE SEQUENCE [LARGE SCALE GENOMIC DNA]</scope>
    <source>
        <strain evidence="2 3">LMG 31119</strain>
    </source>
</reference>
<accession>A0ABY6WTD4</accession>
<keyword evidence="3" id="KW-1185">Reference proteome</keyword>
<evidence type="ECO:0000313" key="2">
    <source>
        <dbReference type="EMBL" id="VVE72324.1"/>
    </source>
</evidence>
<sequence>MPGRCHAVAGQRAALGGSGKQRGPHAHEAFQRGNGTSLPIAVEVDQHVAEKDEVERTQPVDQCFVEQIPRVPAHLRAQGIDDAMMLADRREIPVAKLQGGGWTAKGIAAVDPRARHRERALADVQGIDGEFVGPEARIEQGHRHRIRLFTGGARQAQQTQRLRLAHRASPRAPFILRHFREGRESVAMPEEPCLRHHKRLDQRLQFVRRLLQSLPIQDVGGTVACFRPRFGERGKPGAHRPLHRVRAERLGIEAHRVAQQALDVAHMAHGDSPDAGRAAAASAIASRAASKSRARAASVSN</sequence>
<name>A0ABY6WTD4_9BURK</name>
<feature type="region of interest" description="Disordered" evidence="1">
    <location>
        <begin position="1"/>
        <end position="37"/>
    </location>
</feature>
<dbReference type="EMBL" id="CABPSO010000019">
    <property type="protein sequence ID" value="VVE72324.1"/>
    <property type="molecule type" value="Genomic_DNA"/>
</dbReference>
<protein>
    <submittedName>
        <fullName evidence="2">Uncharacterized protein</fullName>
    </submittedName>
</protein>
<evidence type="ECO:0000256" key="1">
    <source>
        <dbReference type="SAM" id="MobiDB-lite"/>
    </source>
</evidence>
<evidence type="ECO:0000313" key="3">
    <source>
        <dbReference type="Proteomes" id="UP000361468"/>
    </source>
</evidence>
<gene>
    <name evidence="2" type="ORF">PPN31119_04234</name>
</gene>
<organism evidence="2 3">
    <name type="scientific">Pandoraea pnomenusa</name>
    <dbReference type="NCBI Taxonomy" id="93220"/>
    <lineage>
        <taxon>Bacteria</taxon>
        <taxon>Pseudomonadati</taxon>
        <taxon>Pseudomonadota</taxon>
        <taxon>Betaproteobacteria</taxon>
        <taxon>Burkholderiales</taxon>
        <taxon>Burkholderiaceae</taxon>
        <taxon>Pandoraea</taxon>
    </lineage>
</organism>
<proteinExistence type="predicted"/>
<dbReference type="Proteomes" id="UP000361468">
    <property type="component" value="Unassembled WGS sequence"/>
</dbReference>